<sequence>MSATAHLGRVSALPKPKPKDFEHRWRWRSWQSRRKLPQLHLGHRCFHRFLVKCTQDKVETGLILVLEQIYEPAIDDVVEAVVNRDAVPESFWKLQRYITKKRDELNFGFNPKGGGGEGVDLLTSYLNEDENMGVKFDNKFLRDTMLSFMAAARDTVSSALTWFLWLVSIQPVVEAKIRRLEESISKQIVFSIYAMGRMKFIWGEDCLEFKPERWITEQGEIKHEPSFKFFVFNAGPRACLGKNMALIQIKSVAAPIIHNSHVCVVVGHPVSPNVSIDLHMEHGLMVNITKRC</sequence>
<evidence type="ECO:0000313" key="1">
    <source>
        <dbReference type="EMBL" id="KAH7860398.1"/>
    </source>
</evidence>
<keyword evidence="2" id="KW-1185">Reference proteome</keyword>
<accession>A0ACB7Z3C0</accession>
<gene>
    <name evidence="1" type="ORF">Vadar_012983</name>
</gene>
<dbReference type="EMBL" id="CM037154">
    <property type="protein sequence ID" value="KAH7860398.1"/>
    <property type="molecule type" value="Genomic_DNA"/>
</dbReference>
<organism evidence="1 2">
    <name type="scientific">Vaccinium darrowii</name>
    <dbReference type="NCBI Taxonomy" id="229202"/>
    <lineage>
        <taxon>Eukaryota</taxon>
        <taxon>Viridiplantae</taxon>
        <taxon>Streptophyta</taxon>
        <taxon>Embryophyta</taxon>
        <taxon>Tracheophyta</taxon>
        <taxon>Spermatophyta</taxon>
        <taxon>Magnoliopsida</taxon>
        <taxon>eudicotyledons</taxon>
        <taxon>Gunneridae</taxon>
        <taxon>Pentapetalae</taxon>
        <taxon>asterids</taxon>
        <taxon>Ericales</taxon>
        <taxon>Ericaceae</taxon>
        <taxon>Vaccinioideae</taxon>
        <taxon>Vaccinieae</taxon>
        <taxon>Vaccinium</taxon>
    </lineage>
</organism>
<comment type="caution">
    <text evidence="1">The sequence shown here is derived from an EMBL/GenBank/DDBJ whole genome shotgun (WGS) entry which is preliminary data.</text>
</comment>
<evidence type="ECO:0000313" key="2">
    <source>
        <dbReference type="Proteomes" id="UP000828048"/>
    </source>
</evidence>
<name>A0ACB7Z3C0_9ERIC</name>
<proteinExistence type="predicted"/>
<reference evidence="1 2" key="1">
    <citation type="journal article" date="2021" name="Hortic Res">
        <title>High-quality reference genome and annotation aids understanding of berry development for evergreen blueberry (Vaccinium darrowii).</title>
        <authorList>
            <person name="Yu J."/>
            <person name="Hulse-Kemp A.M."/>
            <person name="Babiker E."/>
            <person name="Staton M."/>
        </authorList>
    </citation>
    <scope>NUCLEOTIDE SEQUENCE [LARGE SCALE GENOMIC DNA]</scope>
    <source>
        <strain evidence="2">cv. NJ 8807/NJ 8810</strain>
        <tissue evidence="1">Young leaf</tissue>
    </source>
</reference>
<protein>
    <submittedName>
        <fullName evidence="1">Uncharacterized protein</fullName>
    </submittedName>
</protein>
<dbReference type="Proteomes" id="UP000828048">
    <property type="component" value="Chromosome 4"/>
</dbReference>